<dbReference type="SMART" id="SM00422">
    <property type="entry name" value="HTH_MERR"/>
    <property type="match status" value="1"/>
</dbReference>
<dbReference type="Proteomes" id="UP001431010">
    <property type="component" value="Chromosome"/>
</dbReference>
<name>A0ABY3R6N6_9BRAD</name>
<dbReference type="PRINTS" id="PR00040">
    <property type="entry name" value="HTHMERR"/>
</dbReference>
<dbReference type="EMBL" id="CP088156">
    <property type="protein sequence ID" value="UFZ02986.1"/>
    <property type="molecule type" value="Genomic_DNA"/>
</dbReference>
<accession>A0ABY3R6N6</accession>
<dbReference type="PANTHER" id="PTHR30204">
    <property type="entry name" value="REDOX-CYCLING DRUG-SENSING TRANSCRIPTIONAL ACTIVATOR SOXR"/>
    <property type="match status" value="1"/>
</dbReference>
<evidence type="ECO:0000259" key="5">
    <source>
        <dbReference type="PROSITE" id="PS50937"/>
    </source>
</evidence>
<evidence type="ECO:0000256" key="1">
    <source>
        <dbReference type="ARBA" id="ARBA00023015"/>
    </source>
</evidence>
<evidence type="ECO:0000256" key="2">
    <source>
        <dbReference type="ARBA" id="ARBA00023125"/>
    </source>
</evidence>
<proteinExistence type="predicted"/>
<dbReference type="RefSeq" id="WP_231318808.1">
    <property type="nucleotide sequence ID" value="NZ_CP088156.1"/>
</dbReference>
<reference evidence="6" key="1">
    <citation type="journal article" date="2024" name="Antonie Van Leeuwenhoek">
        <title>Bradyrhizobium ontarionense sp. nov., a novel bacterial symbiont isolated from Aeschynomene indica (Indian jointvetch), harbours photosynthesis, nitrogen fixation and nitrous oxide (N2O) reductase genes.</title>
        <authorList>
            <person name="Bromfield E.S.P."/>
            <person name="Cloutier S."/>
        </authorList>
    </citation>
    <scope>NUCLEOTIDE SEQUENCE</scope>
    <source>
        <strain evidence="6">A19</strain>
    </source>
</reference>
<gene>
    <name evidence="6" type="ORF">LQG66_27580</name>
</gene>
<dbReference type="Gene3D" id="1.10.1660.10">
    <property type="match status" value="1"/>
</dbReference>
<dbReference type="InterPro" id="IPR009061">
    <property type="entry name" value="DNA-bd_dom_put_sf"/>
</dbReference>
<dbReference type="InterPro" id="IPR047057">
    <property type="entry name" value="MerR_fam"/>
</dbReference>
<evidence type="ECO:0000256" key="3">
    <source>
        <dbReference type="ARBA" id="ARBA00023163"/>
    </source>
</evidence>
<dbReference type="SUPFAM" id="SSF46955">
    <property type="entry name" value="Putative DNA-binding domain"/>
    <property type="match status" value="1"/>
</dbReference>
<keyword evidence="3" id="KW-0804">Transcription</keyword>
<organism evidence="6 7">
    <name type="scientific">Bradyrhizobium ontarionense</name>
    <dbReference type="NCBI Taxonomy" id="2898149"/>
    <lineage>
        <taxon>Bacteria</taxon>
        <taxon>Pseudomonadati</taxon>
        <taxon>Pseudomonadota</taxon>
        <taxon>Alphaproteobacteria</taxon>
        <taxon>Hyphomicrobiales</taxon>
        <taxon>Nitrobacteraceae</taxon>
        <taxon>Bradyrhizobium</taxon>
    </lineage>
</organism>
<evidence type="ECO:0000256" key="4">
    <source>
        <dbReference type="SAM" id="MobiDB-lite"/>
    </source>
</evidence>
<evidence type="ECO:0000313" key="6">
    <source>
        <dbReference type="EMBL" id="UFZ02986.1"/>
    </source>
</evidence>
<dbReference type="Pfam" id="PF09278">
    <property type="entry name" value="MerR-DNA-bind"/>
    <property type="match status" value="1"/>
</dbReference>
<dbReference type="InterPro" id="IPR000551">
    <property type="entry name" value="MerR-type_HTH_dom"/>
</dbReference>
<keyword evidence="1" id="KW-0805">Transcription regulation</keyword>
<dbReference type="PROSITE" id="PS50937">
    <property type="entry name" value="HTH_MERR_2"/>
    <property type="match status" value="1"/>
</dbReference>
<dbReference type="PANTHER" id="PTHR30204:SF98">
    <property type="entry name" value="HTH-TYPE TRANSCRIPTIONAL REGULATOR ADHR"/>
    <property type="match status" value="1"/>
</dbReference>
<dbReference type="CDD" id="cd01109">
    <property type="entry name" value="HTH_YyaN"/>
    <property type="match status" value="1"/>
</dbReference>
<feature type="domain" description="HTH merR-type" evidence="5">
    <location>
        <begin position="1"/>
        <end position="69"/>
    </location>
</feature>
<evidence type="ECO:0000313" key="7">
    <source>
        <dbReference type="Proteomes" id="UP001431010"/>
    </source>
</evidence>
<sequence length="159" mass="17653">MKIGELARQSGLTPHTIRYYERIGLLPRADRDHAQQRDYDASILTWIEFLGRLKATGMPIRDMLRYAELRARGAATEPERRQLLERHRDVVRAHVAALQDCLLVLDGKIAGYAGTNERTNDHDSDDGNSAGSGTQDAGRRPAGSGRRPRAAGARPARAR</sequence>
<keyword evidence="2" id="KW-0238">DNA-binding</keyword>
<dbReference type="Pfam" id="PF00376">
    <property type="entry name" value="MerR"/>
    <property type="match status" value="1"/>
</dbReference>
<feature type="region of interest" description="Disordered" evidence="4">
    <location>
        <begin position="115"/>
        <end position="159"/>
    </location>
</feature>
<protein>
    <submittedName>
        <fullName evidence="6">MerR family transcriptional regulator</fullName>
    </submittedName>
</protein>
<feature type="compositionally biased region" description="Low complexity" evidence="4">
    <location>
        <begin position="140"/>
        <end position="159"/>
    </location>
</feature>
<dbReference type="InterPro" id="IPR015358">
    <property type="entry name" value="Tscrpt_reg_MerR_DNA-bd"/>
</dbReference>
<keyword evidence="7" id="KW-1185">Reference proteome</keyword>
<dbReference type="PROSITE" id="PS00552">
    <property type="entry name" value="HTH_MERR_1"/>
    <property type="match status" value="1"/>
</dbReference>